<reference evidence="2" key="1">
    <citation type="submission" date="2022-01" db="EMBL/GenBank/DDBJ databases">
        <authorList>
            <person name="Braso-Vives M."/>
        </authorList>
    </citation>
    <scope>NUCLEOTIDE SEQUENCE</scope>
</reference>
<organism evidence="2 3">
    <name type="scientific">Branchiostoma lanceolatum</name>
    <name type="common">Common lancelet</name>
    <name type="synonym">Amphioxus lanceolatum</name>
    <dbReference type="NCBI Taxonomy" id="7740"/>
    <lineage>
        <taxon>Eukaryota</taxon>
        <taxon>Metazoa</taxon>
        <taxon>Chordata</taxon>
        <taxon>Cephalochordata</taxon>
        <taxon>Leptocardii</taxon>
        <taxon>Amphioxiformes</taxon>
        <taxon>Branchiostomatidae</taxon>
        <taxon>Branchiostoma</taxon>
    </lineage>
</organism>
<accession>A0A8K0EF03</accession>
<evidence type="ECO:0000313" key="2">
    <source>
        <dbReference type="EMBL" id="CAH1246068.1"/>
    </source>
</evidence>
<dbReference type="OrthoDB" id="66881at2759"/>
<dbReference type="AlphaFoldDB" id="A0A8K0EF03"/>
<keyword evidence="3" id="KW-1185">Reference proteome</keyword>
<gene>
    <name evidence="2" type="primary">FOXRED2</name>
    <name evidence="2" type="ORF">BLAG_LOCUS8213</name>
</gene>
<protein>
    <submittedName>
        <fullName evidence="2">FOXRED2 protein</fullName>
    </submittedName>
</protein>
<evidence type="ECO:0000313" key="3">
    <source>
        <dbReference type="Proteomes" id="UP000838412"/>
    </source>
</evidence>
<feature type="compositionally biased region" description="Gly residues" evidence="1">
    <location>
        <begin position="251"/>
        <end position="260"/>
    </location>
</feature>
<proteinExistence type="predicted"/>
<dbReference type="EMBL" id="OV696700">
    <property type="protein sequence ID" value="CAH1246068.1"/>
    <property type="molecule type" value="Genomic_DNA"/>
</dbReference>
<sequence>MQVIKHGGQFNIRLVNDSEHRGLHDNFAARSPYDVIIRAIGFHFDDSIFDKSIIPKLGEGEKKKYPAIKPNYESVNVESLFFAGTNTHSLDFRKSAGGFIHGFRYTTRALHRLLECRNHKHPWPSTTLRTTQVMNTLLKRTNEASGLYQMYNVLGDVIIVNDTDAVYLEEVPVQLLPQLETATGHLAPNKVIVMAMEFGKNFSDFAGGVMAGAFPKGLPKCQSTDKNIFWPPFSKRKRRGGRGGGRDGRRGGGGRGGGWGPSFTFYF</sequence>
<name>A0A8K0EF03_BRALA</name>
<dbReference type="Proteomes" id="UP000838412">
    <property type="component" value="Chromosome 15"/>
</dbReference>
<evidence type="ECO:0000256" key="1">
    <source>
        <dbReference type="SAM" id="MobiDB-lite"/>
    </source>
</evidence>
<feature type="region of interest" description="Disordered" evidence="1">
    <location>
        <begin position="232"/>
        <end position="267"/>
    </location>
</feature>